<dbReference type="EMBL" id="BART01034272">
    <property type="protein sequence ID" value="GAH16139.1"/>
    <property type="molecule type" value="Genomic_DNA"/>
</dbReference>
<proteinExistence type="predicted"/>
<reference evidence="1" key="1">
    <citation type="journal article" date="2014" name="Front. Microbiol.">
        <title>High frequency of phylogenetically diverse reductive dehalogenase-homologous genes in deep subseafloor sedimentary metagenomes.</title>
        <authorList>
            <person name="Kawai M."/>
            <person name="Futagami T."/>
            <person name="Toyoda A."/>
            <person name="Takaki Y."/>
            <person name="Nishi S."/>
            <person name="Hori S."/>
            <person name="Arai W."/>
            <person name="Tsubouchi T."/>
            <person name="Morono Y."/>
            <person name="Uchiyama I."/>
            <person name="Ito T."/>
            <person name="Fujiyama A."/>
            <person name="Inagaki F."/>
            <person name="Takami H."/>
        </authorList>
    </citation>
    <scope>NUCLEOTIDE SEQUENCE</scope>
    <source>
        <strain evidence="1">Expedition CK06-06</strain>
    </source>
</reference>
<comment type="caution">
    <text evidence="1">The sequence shown here is derived from an EMBL/GenBank/DDBJ whole genome shotgun (WGS) entry which is preliminary data.</text>
</comment>
<protein>
    <submittedName>
        <fullName evidence="1">Uncharacterized protein</fullName>
    </submittedName>
</protein>
<organism evidence="1">
    <name type="scientific">marine sediment metagenome</name>
    <dbReference type="NCBI Taxonomy" id="412755"/>
    <lineage>
        <taxon>unclassified sequences</taxon>
        <taxon>metagenomes</taxon>
        <taxon>ecological metagenomes</taxon>
    </lineage>
</organism>
<evidence type="ECO:0000313" key="1">
    <source>
        <dbReference type="EMBL" id="GAH16139.1"/>
    </source>
</evidence>
<accession>X1EG69</accession>
<sequence>CSIASVLAEEALEMEPGELPIFSWPHGEVDARGIQSGLVIAGVTDSHSSVGAIALYEAVMAVQFGFGPVDVTMPLVVVDETI</sequence>
<name>X1EG69_9ZZZZ</name>
<feature type="non-terminal residue" evidence="1">
    <location>
        <position position="1"/>
    </location>
</feature>
<gene>
    <name evidence="1" type="ORF">S01H4_58630</name>
</gene>
<dbReference type="AlphaFoldDB" id="X1EG69"/>